<keyword evidence="2" id="KW-1185">Reference proteome</keyword>
<reference evidence="1 2" key="1">
    <citation type="submission" date="2019-08" db="EMBL/GenBank/DDBJ databases">
        <title>A chromosome-level genome assembly, high-density linkage maps, and genome scans reveal the genomic architecture of hybrid incompatibilities underlying speciation via character displacement in darters (Percidae: Etheostominae).</title>
        <authorList>
            <person name="Moran R.L."/>
            <person name="Catchen J.M."/>
            <person name="Fuller R.C."/>
        </authorList>
    </citation>
    <scope>NUCLEOTIDE SEQUENCE [LARGE SCALE GENOMIC DNA]</scope>
    <source>
        <strain evidence="1">EspeVRDwgs_2016</strain>
        <tissue evidence="1">Muscle</tissue>
    </source>
</reference>
<evidence type="ECO:0000313" key="1">
    <source>
        <dbReference type="EMBL" id="KAA8594936.1"/>
    </source>
</evidence>
<protein>
    <submittedName>
        <fullName evidence="1">Uncharacterized protein</fullName>
    </submittedName>
</protein>
<dbReference type="Proteomes" id="UP000327493">
    <property type="component" value="Chromosome 2"/>
</dbReference>
<feature type="non-terminal residue" evidence="1">
    <location>
        <position position="153"/>
    </location>
</feature>
<proteinExistence type="predicted"/>
<organism evidence="1 2">
    <name type="scientific">Etheostoma spectabile</name>
    <name type="common">orangethroat darter</name>
    <dbReference type="NCBI Taxonomy" id="54343"/>
    <lineage>
        <taxon>Eukaryota</taxon>
        <taxon>Metazoa</taxon>
        <taxon>Chordata</taxon>
        <taxon>Craniata</taxon>
        <taxon>Vertebrata</taxon>
        <taxon>Euteleostomi</taxon>
        <taxon>Actinopterygii</taxon>
        <taxon>Neopterygii</taxon>
        <taxon>Teleostei</taxon>
        <taxon>Neoteleostei</taxon>
        <taxon>Acanthomorphata</taxon>
        <taxon>Eupercaria</taxon>
        <taxon>Perciformes</taxon>
        <taxon>Percoidei</taxon>
        <taxon>Percidae</taxon>
        <taxon>Etheostomatinae</taxon>
        <taxon>Etheostoma</taxon>
    </lineage>
</organism>
<dbReference type="EMBL" id="VOFY01000002">
    <property type="protein sequence ID" value="KAA8594936.1"/>
    <property type="molecule type" value="Genomic_DNA"/>
</dbReference>
<dbReference type="AlphaFoldDB" id="A0A5J5DNR8"/>
<accession>A0A5J5DNR8</accession>
<evidence type="ECO:0000313" key="2">
    <source>
        <dbReference type="Proteomes" id="UP000327493"/>
    </source>
</evidence>
<gene>
    <name evidence="1" type="ORF">FQN60_012071</name>
</gene>
<name>A0A5J5DNR8_9PERO</name>
<comment type="caution">
    <text evidence="1">The sequence shown here is derived from an EMBL/GenBank/DDBJ whole genome shotgun (WGS) entry which is preliminary data.</text>
</comment>
<sequence length="153" mass="17102">MLAANPTLSEQSVHILLERGLVQVDKVTKSEGTQTLKCHLQFNTQFQSSLFPSHGERSEGKSGVLITAILCFACTVGLTTVVHSTPSFPFYPKFSALYPEMVDAVVLLDCFGFVPTDPISFSKVIRQGMDDMLQFEKKTEEKKRVYTYEKAVE</sequence>